<dbReference type="GO" id="GO:0004553">
    <property type="term" value="F:hydrolase activity, hydrolyzing O-glycosyl compounds"/>
    <property type="evidence" value="ECO:0007669"/>
    <property type="project" value="InterPro"/>
</dbReference>
<dbReference type="EMBL" id="SHLD01000001">
    <property type="protein sequence ID" value="RZU77009.1"/>
    <property type="molecule type" value="Genomic_DNA"/>
</dbReference>
<name>A0A4Q8BI91_9ACTN</name>
<evidence type="ECO:0000256" key="2">
    <source>
        <dbReference type="SAM" id="Phobius"/>
    </source>
</evidence>
<evidence type="ECO:0000313" key="5">
    <source>
        <dbReference type="Proteomes" id="UP000294114"/>
    </source>
</evidence>
<feature type="compositionally biased region" description="Low complexity" evidence="1">
    <location>
        <begin position="84"/>
        <end position="119"/>
    </location>
</feature>
<dbReference type="InterPro" id="IPR012291">
    <property type="entry name" value="CBM2_carb-bd_dom_sf"/>
</dbReference>
<dbReference type="InterPro" id="IPR008965">
    <property type="entry name" value="CBM2/CBM3_carb-bd_dom_sf"/>
</dbReference>
<comment type="caution">
    <text evidence="4">The sequence shown here is derived from an EMBL/GenBank/DDBJ whole genome shotgun (WGS) entry which is preliminary data.</text>
</comment>
<keyword evidence="2" id="KW-1133">Transmembrane helix</keyword>
<feature type="region of interest" description="Disordered" evidence="1">
    <location>
        <begin position="79"/>
        <end position="119"/>
    </location>
</feature>
<dbReference type="Proteomes" id="UP000294114">
    <property type="component" value="Unassembled WGS sequence"/>
</dbReference>
<dbReference type="Gene3D" id="2.60.40.290">
    <property type="match status" value="1"/>
</dbReference>
<organism evidence="4 5">
    <name type="scientific">Micromonospora kangleipakensis</name>
    <dbReference type="NCBI Taxonomy" id="1077942"/>
    <lineage>
        <taxon>Bacteria</taxon>
        <taxon>Bacillati</taxon>
        <taxon>Actinomycetota</taxon>
        <taxon>Actinomycetes</taxon>
        <taxon>Micromonosporales</taxon>
        <taxon>Micromonosporaceae</taxon>
        <taxon>Micromonospora</taxon>
    </lineage>
</organism>
<feature type="transmembrane region" description="Helical" evidence="2">
    <location>
        <begin position="20"/>
        <end position="44"/>
    </location>
</feature>
<dbReference type="RefSeq" id="WP_130338058.1">
    <property type="nucleotide sequence ID" value="NZ_SHLD01000001.1"/>
</dbReference>
<gene>
    <name evidence="4" type="ORF">EV384_5721</name>
</gene>
<feature type="domain" description="CBM2" evidence="3">
    <location>
        <begin position="121"/>
        <end position="221"/>
    </location>
</feature>
<dbReference type="GO" id="GO:0030247">
    <property type="term" value="F:polysaccharide binding"/>
    <property type="evidence" value="ECO:0007669"/>
    <property type="project" value="InterPro"/>
</dbReference>
<dbReference type="OrthoDB" id="3405376at2"/>
<accession>A0A4Q8BI91</accession>
<dbReference type="SUPFAM" id="SSF49384">
    <property type="entry name" value="Carbohydrate-binding domain"/>
    <property type="match status" value="1"/>
</dbReference>
<protein>
    <recommendedName>
        <fullName evidence="3">CBM2 domain-containing protein</fullName>
    </recommendedName>
</protein>
<keyword evidence="2" id="KW-0472">Membrane</keyword>
<reference evidence="4 5" key="1">
    <citation type="submission" date="2019-02" db="EMBL/GenBank/DDBJ databases">
        <title>Sequencing the genomes of 1000 actinobacteria strains.</title>
        <authorList>
            <person name="Klenk H.-P."/>
        </authorList>
    </citation>
    <scope>NUCLEOTIDE SEQUENCE [LARGE SCALE GENOMIC DNA]</scope>
    <source>
        <strain evidence="4 5">DSM 45612</strain>
    </source>
</reference>
<proteinExistence type="predicted"/>
<evidence type="ECO:0000313" key="4">
    <source>
        <dbReference type="EMBL" id="RZU77009.1"/>
    </source>
</evidence>
<dbReference type="SMART" id="SM00637">
    <property type="entry name" value="CBD_II"/>
    <property type="match status" value="1"/>
</dbReference>
<evidence type="ECO:0000259" key="3">
    <source>
        <dbReference type="SMART" id="SM00637"/>
    </source>
</evidence>
<keyword evidence="2" id="KW-0812">Transmembrane</keyword>
<keyword evidence="5" id="KW-1185">Reference proteome</keyword>
<evidence type="ECO:0000256" key="1">
    <source>
        <dbReference type="SAM" id="MobiDB-lite"/>
    </source>
</evidence>
<dbReference type="AlphaFoldDB" id="A0A4Q8BI91"/>
<dbReference type="GO" id="GO:0005975">
    <property type="term" value="P:carbohydrate metabolic process"/>
    <property type="evidence" value="ECO:0007669"/>
    <property type="project" value="InterPro"/>
</dbReference>
<dbReference type="InterPro" id="IPR001919">
    <property type="entry name" value="CBD2"/>
</dbReference>
<sequence>MSIEQGEQAGSSSAQRVLTSVPWVVVLLGVSLLTVLLLVALFTLRGPEQQSAVPRPAPPIYLPTMGAMTTSAAPSDAPLVAVDATPSPSASASGTPSPRASSARPSALASAGGAAPRSGTLSARYQATASERDYFEAQLTVSNGSARSQEWRVELLFTGNVKSLQASSGSGLSVTSQGNGAFVLRGTGPLGAGQSAVVQMRFSRTGSGDRPGVCTVNGTACVIG</sequence>